<dbReference type="HOGENOM" id="CLU_136720_0_0_9"/>
<dbReference type="STRING" id="1126833.VN24_19100"/>
<keyword evidence="3" id="KW-1185">Reference proteome</keyword>
<organism evidence="2 3">
    <name type="scientific">Paenibacillus beijingensis</name>
    <dbReference type="NCBI Taxonomy" id="1126833"/>
    <lineage>
        <taxon>Bacteria</taxon>
        <taxon>Bacillati</taxon>
        <taxon>Bacillota</taxon>
        <taxon>Bacilli</taxon>
        <taxon>Bacillales</taxon>
        <taxon>Paenibacillaceae</taxon>
        <taxon>Paenibacillus</taxon>
    </lineage>
</organism>
<evidence type="ECO:0000313" key="2">
    <source>
        <dbReference type="EMBL" id="AJY76282.1"/>
    </source>
</evidence>
<feature type="compositionally biased region" description="Polar residues" evidence="1">
    <location>
        <begin position="115"/>
        <end position="135"/>
    </location>
</feature>
<dbReference type="InterPro" id="IPR045384">
    <property type="entry name" value="DUF6527"/>
</dbReference>
<accession>A0A0D5NMR5</accession>
<reference evidence="3" key="2">
    <citation type="submission" date="2015-03" db="EMBL/GenBank/DDBJ databases">
        <title>Genome sequence of Paenibacillus beijingensis strain DSM 24997T.</title>
        <authorList>
            <person name="Kwak Y."/>
            <person name="Shin J.-H."/>
        </authorList>
    </citation>
    <scope>NUCLEOTIDE SEQUENCE [LARGE SCALE GENOMIC DNA]</scope>
    <source>
        <strain evidence="3">DSM 24997</strain>
    </source>
</reference>
<protein>
    <submittedName>
        <fullName evidence="2">Uncharacterized protein</fullName>
    </submittedName>
</protein>
<sequence length="150" mass="17478">MKTVTNNKRVYPVFTSIIPDVLELDKVYISIDYKTVVHLCACGCGEEVVTPLQPSEWKITYDGETVSLHPSIGNWSYKCRSHYWIKKNQIVWAEDWSDERVKRTRQLDTQRKNLDSNGNGQQKSTTKATKGDTQTSKPITVWDRFKRFFK</sequence>
<reference evidence="2 3" key="1">
    <citation type="journal article" date="2015" name="J. Biotechnol.">
        <title>Complete genome sequence of Paenibacillus beijingensis 7188(T) (=DSM 24997(T)), a novel rhizobacterium from jujube garden soil.</title>
        <authorList>
            <person name="Kwak Y."/>
            <person name="Shin J.H."/>
        </authorList>
    </citation>
    <scope>NUCLEOTIDE SEQUENCE [LARGE SCALE GENOMIC DNA]</scope>
    <source>
        <strain evidence="2 3">DSM 24997</strain>
    </source>
</reference>
<dbReference type="Pfam" id="PF20137">
    <property type="entry name" value="BubE"/>
    <property type="match status" value="1"/>
</dbReference>
<evidence type="ECO:0000313" key="3">
    <source>
        <dbReference type="Proteomes" id="UP000032633"/>
    </source>
</evidence>
<feature type="region of interest" description="Disordered" evidence="1">
    <location>
        <begin position="107"/>
        <end position="135"/>
    </location>
</feature>
<dbReference type="RefSeq" id="WP_045671710.1">
    <property type="nucleotide sequence ID" value="NZ_CP011058.1"/>
</dbReference>
<evidence type="ECO:0000256" key="1">
    <source>
        <dbReference type="SAM" id="MobiDB-lite"/>
    </source>
</evidence>
<dbReference type="KEGG" id="pbj:VN24_19100"/>
<proteinExistence type="predicted"/>
<dbReference type="AlphaFoldDB" id="A0A0D5NMR5"/>
<dbReference type="Proteomes" id="UP000032633">
    <property type="component" value="Chromosome"/>
</dbReference>
<gene>
    <name evidence="2" type="ORF">VN24_19100</name>
</gene>
<name>A0A0D5NMR5_9BACL</name>
<dbReference type="EMBL" id="CP011058">
    <property type="protein sequence ID" value="AJY76282.1"/>
    <property type="molecule type" value="Genomic_DNA"/>
</dbReference>
<dbReference type="PATRIC" id="fig|1126833.4.peg.4205"/>